<dbReference type="GO" id="GO:0005509">
    <property type="term" value="F:calcium ion binding"/>
    <property type="evidence" value="ECO:0007669"/>
    <property type="project" value="InterPro"/>
</dbReference>
<organism evidence="6 7">
    <name type="scientific">Parascaris univalens</name>
    <name type="common">Nematode worm</name>
    <dbReference type="NCBI Taxonomy" id="6257"/>
    <lineage>
        <taxon>Eukaryota</taxon>
        <taxon>Metazoa</taxon>
        <taxon>Ecdysozoa</taxon>
        <taxon>Nematoda</taxon>
        <taxon>Chromadorea</taxon>
        <taxon>Rhabditida</taxon>
        <taxon>Spirurina</taxon>
        <taxon>Ascaridomorpha</taxon>
        <taxon>Ascaridoidea</taxon>
        <taxon>Ascarididae</taxon>
        <taxon>Parascaris</taxon>
    </lineage>
</organism>
<evidence type="ECO:0000259" key="4">
    <source>
        <dbReference type="PROSITE" id="PS50031"/>
    </source>
</evidence>
<feature type="compositionally biased region" description="Pro residues" evidence="3">
    <location>
        <begin position="739"/>
        <end position="748"/>
    </location>
</feature>
<dbReference type="GO" id="GO:0045296">
    <property type="term" value="F:cadherin binding"/>
    <property type="evidence" value="ECO:0007669"/>
    <property type="project" value="TreeGrafter"/>
</dbReference>
<dbReference type="Gene3D" id="1.10.287.1490">
    <property type="match status" value="1"/>
</dbReference>
<evidence type="ECO:0000256" key="3">
    <source>
        <dbReference type="SAM" id="MobiDB-lite"/>
    </source>
</evidence>
<dbReference type="GO" id="GO:0030132">
    <property type="term" value="C:clathrin coat of coated pit"/>
    <property type="evidence" value="ECO:0007669"/>
    <property type="project" value="TreeGrafter"/>
</dbReference>
<name>A0A915AYQ8_PARUN</name>
<dbReference type="PROSITE" id="PS50222">
    <property type="entry name" value="EF_HAND_2"/>
    <property type="match status" value="1"/>
</dbReference>
<dbReference type="SUPFAM" id="SSF47473">
    <property type="entry name" value="EF-hand"/>
    <property type="match status" value="3"/>
</dbReference>
<dbReference type="Pfam" id="PF12763">
    <property type="entry name" value="EH"/>
    <property type="match status" value="3"/>
</dbReference>
<accession>A0A915AYQ8</accession>
<feature type="domain" description="EH" evidence="4">
    <location>
        <begin position="167"/>
        <end position="255"/>
    </location>
</feature>
<evidence type="ECO:0000313" key="7">
    <source>
        <dbReference type="WBParaSite" id="PgR020_g083_t06"/>
    </source>
</evidence>
<keyword evidence="2" id="KW-0175">Coiled coil</keyword>
<dbReference type="InterPro" id="IPR011992">
    <property type="entry name" value="EF-hand-dom_pair"/>
</dbReference>
<proteinExistence type="predicted"/>
<feature type="domain" description="EH" evidence="4">
    <location>
        <begin position="334"/>
        <end position="423"/>
    </location>
</feature>
<dbReference type="GO" id="GO:0006897">
    <property type="term" value="P:endocytosis"/>
    <property type="evidence" value="ECO:0007669"/>
    <property type="project" value="TreeGrafter"/>
</dbReference>
<dbReference type="Proteomes" id="UP000887569">
    <property type="component" value="Unplaced"/>
</dbReference>
<dbReference type="InterPro" id="IPR018247">
    <property type="entry name" value="EF_Hand_1_Ca_BS"/>
</dbReference>
<dbReference type="PROSITE" id="PS50031">
    <property type="entry name" value="EH"/>
    <property type="match status" value="3"/>
</dbReference>
<dbReference type="PANTHER" id="PTHR11216:SF176">
    <property type="entry name" value="EPIDERMAL GROWTH FACTOR RECEPTOR PATHWAY SUBSTRATE CLONE 15, ISOFORM A"/>
    <property type="match status" value="1"/>
</dbReference>
<feature type="coiled-coil region" evidence="2">
    <location>
        <begin position="445"/>
        <end position="636"/>
    </location>
</feature>
<dbReference type="InterPro" id="IPR000261">
    <property type="entry name" value="EH_dom"/>
</dbReference>
<dbReference type="GO" id="GO:0016197">
    <property type="term" value="P:endosomal transport"/>
    <property type="evidence" value="ECO:0007669"/>
    <property type="project" value="TreeGrafter"/>
</dbReference>
<reference evidence="7" key="1">
    <citation type="submission" date="2022-11" db="UniProtKB">
        <authorList>
            <consortium name="WormBaseParasite"/>
        </authorList>
    </citation>
    <scope>IDENTIFICATION</scope>
</reference>
<feature type="region of interest" description="Disordered" evidence="3">
    <location>
        <begin position="729"/>
        <end position="779"/>
    </location>
</feature>
<keyword evidence="6" id="KW-1185">Reference proteome</keyword>
<dbReference type="PANTHER" id="PTHR11216">
    <property type="entry name" value="EH DOMAIN"/>
    <property type="match status" value="1"/>
</dbReference>
<feature type="domain" description="EF-hand" evidence="5">
    <location>
        <begin position="199"/>
        <end position="234"/>
    </location>
</feature>
<evidence type="ECO:0000256" key="2">
    <source>
        <dbReference type="SAM" id="Coils"/>
    </source>
</evidence>
<dbReference type="WBParaSite" id="PgR020_g083_t06">
    <property type="protein sequence ID" value="PgR020_g083_t06"/>
    <property type="gene ID" value="PgR020_g083"/>
</dbReference>
<keyword evidence="1" id="KW-0106">Calcium</keyword>
<dbReference type="PROSITE" id="PS00018">
    <property type="entry name" value="EF_HAND_1"/>
    <property type="match status" value="2"/>
</dbReference>
<protein>
    <submittedName>
        <fullName evidence="7">F-box domain-containing protein</fullName>
    </submittedName>
</protein>
<dbReference type="SMART" id="SM00027">
    <property type="entry name" value="EH"/>
    <property type="match status" value="3"/>
</dbReference>
<dbReference type="Gene3D" id="1.10.238.10">
    <property type="entry name" value="EF-hand"/>
    <property type="match status" value="3"/>
</dbReference>
<evidence type="ECO:0000259" key="5">
    <source>
        <dbReference type="PROSITE" id="PS50222"/>
    </source>
</evidence>
<sequence>MLAKTSASGSRFIRPTRGRGFFIEVFREYILFCVYLSATSNMSSIGDISAPHTYIYENLYKEMNFRGKDTVAAQEAATFLKRSNLNVNTLGQIWELADYKKKGCLDKLGAFIAFKLVAACQQGHLPTQAALSLNLEPPSFASRSATPSIPNFGGLSISDTWAISSSDQAKYDSIFDGLEPVDGKVAGEKVRPVLMNSGLPSTSLAKIWELSDIDKDGKLDRIEMNIALHLVYCTLQGEPIPAVLPPSLMHPSKVQQQQHKFSLGGVAAPPPKSQWGSHRTRTSSVASLENSGIYPVASAEAARSQSVQPSAASTPTFPLIPLPTLTPPTAWPVQSVLYEAQFRKADTNMDGFVSGNDIKDDLLATALPQATLARLWALVDIRKSGMLNLEQFALIMYLVDECKRGRAVPLTLPSNLIPPSLRPPENSASATTVMHSTTPVMQEAISSGNEELDALQEEVQKLIAERREADQAVVQLEADMTVKNSEIKNLQIELTTLENTVAQLERQKAEAERRLQALDNQIAQLESTGEHLKVKLQEEEARLNALRTENARSKENAAKENEELMKAQEQLRSLQEQQRELNATLSQRNAMVESAAIELTKLESEVSNVEDKTKRVEAENEKLKKLTERLNHLLETSDIEAIMREQADLLCSFSDPVATSASTVPTNAQPFTAVDPFAGVQHQGGDPFGGGDPFASSNSTTFAAFGEPFGAVAADPFANAAASGVPNAVASGTTSGTSKPPPPRPAPPKARQTPTSAIADPVDPFAQSDPFASTAPSSGPQFANFANFDAFAS</sequence>
<dbReference type="CDD" id="cd00052">
    <property type="entry name" value="EH"/>
    <property type="match status" value="3"/>
</dbReference>
<feature type="compositionally biased region" description="Polar residues" evidence="3">
    <location>
        <begin position="770"/>
        <end position="779"/>
    </location>
</feature>
<dbReference type="InterPro" id="IPR002048">
    <property type="entry name" value="EF_hand_dom"/>
</dbReference>
<feature type="domain" description="EH" evidence="4">
    <location>
        <begin position="52"/>
        <end position="142"/>
    </location>
</feature>
<evidence type="ECO:0000256" key="1">
    <source>
        <dbReference type="ARBA" id="ARBA00022837"/>
    </source>
</evidence>
<evidence type="ECO:0000313" key="6">
    <source>
        <dbReference type="Proteomes" id="UP000887569"/>
    </source>
</evidence>
<dbReference type="AlphaFoldDB" id="A0A915AYQ8"/>